<sequence length="941" mass="103838">MARIRVGIIGLSASDVAWVSRSHGKALQKAPLSTKYQLTAVATTSAESAAASAARWGISPEKAYTNAEDIAADPDVDLVVIGVKLPLHYDLALPALKAGKDAKEIIDSGALGKIVATTVVGWDNTLLYLPPRFDYEHEAKNRADISTITSGHVLDALCFLLGEFDSLSSVMNCAFPVITTPHHEGPVTRDAPDSFLVQGVLKTGTVVSFSMFLTPPGTPSSLTWTIAGEKGALKFEANNINIQILPPKLYWYHSRPDTNGPPEWQEVPVEDPLAFGQVGELYLALADGENVPGVLTDFDQAALRHSMLEAMGASCAYQATNTGVGVKSPVGAAADKELSRLWSDFASFMGVNLGTGVDPPIAYRSYMPQLLQFFLTSVVLPSGTRVTDSLAYHLRSQWMHQAMSDPCLFHATLFSASASIDMLRNQPNSMPTLYHQTWVIRLVNERLAHRQPLLTYSTLGAVIPLLYYNMVALDRDSAITHQTGLLKMLLRTPKSFRTEIGPLIGIIKLLGQVCYYRTAAKTFNNEKSLSLLALGLPNLYQLTQSGITDAVRTRGQATIGDDKEVLKTASYFFETIHTWFPVISRPRYYEQMAVVWNQPNPDFGLLALATFLLTCAPEHQRLTNQTSSLYTFMKSIIGALESTGFNTLELVHARLLITIFEAGHGITHAAYISMGSTIRAAAALGLDNIHANQTMFSCLNPPVNVKDAEQTWRGIMCLDKYLSLELQRPSGDFRTRLSPGDILSEDHISPNHYNIVTRYDIEFTMLFQVTHILDQVLAHVYNPLPQEEFNTSEAIQLLSTLESLKALLTGKSFQRSGLYDAMISLCYSTSVTLFAFWANLQRPNNESCVLSAESFMACAVEDILDHFQHLDYDRSAAVLDSLPIFVSQSIFKAGEVLVHELKHTTRLDVRKSIVACKRVLGHIAKRWLVGKQHLEYLDKEC</sequence>
<dbReference type="SMART" id="SM00906">
    <property type="entry name" value="Fungal_trans"/>
    <property type="match status" value="1"/>
</dbReference>
<dbReference type="Pfam" id="PF22685">
    <property type="entry name" value="Gal80p_C-like"/>
    <property type="match status" value="1"/>
</dbReference>
<evidence type="ECO:0000256" key="1">
    <source>
        <dbReference type="ARBA" id="ARBA00023242"/>
    </source>
</evidence>
<dbReference type="CDD" id="cd12148">
    <property type="entry name" value="fungal_TF_MHR"/>
    <property type="match status" value="1"/>
</dbReference>
<dbReference type="Gene3D" id="3.40.50.720">
    <property type="entry name" value="NAD(P)-binding Rossmann-like Domain"/>
    <property type="match status" value="1"/>
</dbReference>
<dbReference type="Gene3D" id="3.30.360.10">
    <property type="entry name" value="Dihydrodipicolinate Reductase, domain 2"/>
    <property type="match status" value="1"/>
</dbReference>
<evidence type="ECO:0000259" key="2">
    <source>
        <dbReference type="SMART" id="SM00906"/>
    </source>
</evidence>
<feature type="domain" description="Xylanolytic transcriptional activator regulatory" evidence="2">
    <location>
        <begin position="670"/>
        <end position="745"/>
    </location>
</feature>
<evidence type="ECO:0000313" key="4">
    <source>
        <dbReference type="Proteomes" id="UP000053095"/>
    </source>
</evidence>
<gene>
    <name evidence="3" type="ORF">TCE0_060f19132</name>
</gene>
<dbReference type="EMBL" id="DF933856">
    <property type="protein sequence ID" value="GAM43924.1"/>
    <property type="molecule type" value="Genomic_DNA"/>
</dbReference>
<dbReference type="InterPro" id="IPR055080">
    <property type="entry name" value="Gal80p-like_C"/>
</dbReference>
<dbReference type="GO" id="GO:0006351">
    <property type="term" value="P:DNA-templated transcription"/>
    <property type="evidence" value="ECO:0007669"/>
    <property type="project" value="InterPro"/>
</dbReference>
<dbReference type="Pfam" id="PF04082">
    <property type="entry name" value="Fungal_trans"/>
    <property type="match status" value="1"/>
</dbReference>
<protein>
    <recommendedName>
        <fullName evidence="2">Xylanolytic transcriptional activator regulatory domain-containing protein</fullName>
    </recommendedName>
</protein>
<dbReference type="SUPFAM" id="SSF55347">
    <property type="entry name" value="Glyceraldehyde-3-phosphate dehydrogenase-like, C-terminal domain"/>
    <property type="match status" value="1"/>
</dbReference>
<dbReference type="InterPro" id="IPR007219">
    <property type="entry name" value="XnlR_reg_dom"/>
</dbReference>
<keyword evidence="4" id="KW-1185">Reference proteome</keyword>
<evidence type="ECO:0000313" key="3">
    <source>
        <dbReference type="EMBL" id="GAM43924.1"/>
    </source>
</evidence>
<dbReference type="AlphaFoldDB" id="A0A6V8HPG0"/>
<dbReference type="GO" id="GO:0008270">
    <property type="term" value="F:zinc ion binding"/>
    <property type="evidence" value="ECO:0007669"/>
    <property type="project" value="InterPro"/>
</dbReference>
<accession>A0A6V8HPG0</accession>
<keyword evidence="1" id="KW-0539">Nucleus</keyword>
<reference evidence="4" key="1">
    <citation type="journal article" date="2015" name="Genome Announc.">
        <title>Draft genome sequence of Talaromyces cellulolyticus strain Y-94, a source of lignocellulosic biomass-degrading enzymes.</title>
        <authorList>
            <person name="Fujii T."/>
            <person name="Koike H."/>
            <person name="Sawayama S."/>
            <person name="Yano S."/>
            <person name="Inoue H."/>
        </authorList>
    </citation>
    <scope>NUCLEOTIDE SEQUENCE [LARGE SCALE GENOMIC DNA]</scope>
    <source>
        <strain evidence="4">Y-94</strain>
    </source>
</reference>
<dbReference type="InterPro" id="IPR036291">
    <property type="entry name" value="NAD(P)-bd_dom_sf"/>
</dbReference>
<name>A0A6V8HPG0_TALPI</name>
<dbReference type="GO" id="GO:0000166">
    <property type="term" value="F:nucleotide binding"/>
    <property type="evidence" value="ECO:0007669"/>
    <property type="project" value="InterPro"/>
</dbReference>
<dbReference type="Proteomes" id="UP000053095">
    <property type="component" value="Unassembled WGS sequence"/>
</dbReference>
<dbReference type="GO" id="GO:0003677">
    <property type="term" value="F:DNA binding"/>
    <property type="evidence" value="ECO:0007669"/>
    <property type="project" value="InterPro"/>
</dbReference>
<dbReference type="PANTHER" id="PTHR43708:SF1">
    <property type="entry name" value="GALACTOSE_LACTOSE METABOLISM REGULATORY PROTEIN GAL80"/>
    <property type="match status" value="1"/>
</dbReference>
<dbReference type="PANTHER" id="PTHR43708">
    <property type="entry name" value="CONSERVED EXPRESSED OXIDOREDUCTASE (EUROFUNG)"/>
    <property type="match status" value="1"/>
</dbReference>
<proteinExistence type="predicted"/>
<comment type="caution">
    <text evidence="3">The sequence shown here is derived from an EMBL/GenBank/DDBJ whole genome shotgun (WGS) entry which is preliminary data.</text>
</comment>
<dbReference type="InterPro" id="IPR051317">
    <property type="entry name" value="Gfo/Idh/MocA_oxidoreduct"/>
</dbReference>
<organism evidence="3 4">
    <name type="scientific">Talaromyces pinophilus</name>
    <name type="common">Penicillium pinophilum</name>
    <dbReference type="NCBI Taxonomy" id="128442"/>
    <lineage>
        <taxon>Eukaryota</taxon>
        <taxon>Fungi</taxon>
        <taxon>Dikarya</taxon>
        <taxon>Ascomycota</taxon>
        <taxon>Pezizomycotina</taxon>
        <taxon>Eurotiomycetes</taxon>
        <taxon>Eurotiomycetidae</taxon>
        <taxon>Eurotiales</taxon>
        <taxon>Trichocomaceae</taxon>
        <taxon>Talaromyces</taxon>
        <taxon>Talaromyces sect. Talaromyces</taxon>
    </lineage>
</organism>
<dbReference type="SUPFAM" id="SSF51735">
    <property type="entry name" value="NAD(P)-binding Rossmann-fold domains"/>
    <property type="match status" value="1"/>
</dbReference>